<organism evidence="2 3">
    <name type="scientific">Pseudomonas extremorientalis</name>
    <dbReference type="NCBI Taxonomy" id="169669"/>
    <lineage>
        <taxon>Bacteria</taxon>
        <taxon>Pseudomonadati</taxon>
        <taxon>Pseudomonadota</taxon>
        <taxon>Gammaproteobacteria</taxon>
        <taxon>Pseudomonadales</taxon>
        <taxon>Pseudomonadaceae</taxon>
        <taxon>Pseudomonas</taxon>
    </lineage>
</organism>
<keyword evidence="1" id="KW-1133">Transmembrane helix</keyword>
<keyword evidence="1" id="KW-0812">Transmembrane</keyword>
<accession>A0A1S2TLH0</accession>
<comment type="caution">
    <text evidence="2">The sequence shown here is derived from an EMBL/GenBank/DDBJ whole genome shotgun (WGS) entry which is preliminary data.</text>
</comment>
<dbReference type="EMBL" id="MDGK01000023">
    <property type="protein sequence ID" value="OIN10038.1"/>
    <property type="molecule type" value="Genomic_DNA"/>
</dbReference>
<evidence type="ECO:0000313" key="2">
    <source>
        <dbReference type="EMBL" id="OIN10038.1"/>
    </source>
</evidence>
<reference evidence="2 3" key="1">
    <citation type="submission" date="2016-08" db="EMBL/GenBank/DDBJ databases">
        <title>Draft genome sequence of the type strain of Pseudomonas extremorientalis LMG 19695T isolated from drinking water reservoir.</title>
        <authorList>
            <person name="Tambong J.T."/>
        </authorList>
    </citation>
    <scope>NUCLEOTIDE SEQUENCE [LARGE SCALE GENOMIC DNA]</scope>
    <source>
        <strain evidence="2 3">LMG 19695</strain>
    </source>
</reference>
<protein>
    <submittedName>
        <fullName evidence="2">Uncharacterized protein</fullName>
    </submittedName>
</protein>
<proteinExistence type="predicted"/>
<gene>
    <name evidence="2" type="ORF">BFN10_10400</name>
</gene>
<name>A0A1S2TLH0_9PSED</name>
<keyword evidence="1" id="KW-0472">Membrane</keyword>
<evidence type="ECO:0000313" key="3">
    <source>
        <dbReference type="Proteomes" id="UP000181686"/>
    </source>
</evidence>
<dbReference type="Proteomes" id="UP000181686">
    <property type="component" value="Unassembled WGS sequence"/>
</dbReference>
<dbReference type="AlphaFoldDB" id="A0A1S2TLH0"/>
<sequence>MMGNQLSYIISRKLRLMDSLVLVVHLQKLVLFSIARIAVFFMSHPMPLKALGILVTKTLQNTEILRLIMFQFLRI</sequence>
<feature type="transmembrane region" description="Helical" evidence="1">
    <location>
        <begin position="20"/>
        <end position="42"/>
    </location>
</feature>
<evidence type="ECO:0000256" key="1">
    <source>
        <dbReference type="SAM" id="Phobius"/>
    </source>
</evidence>